<feature type="domain" description="Secretion system C-terminal sorting" evidence="2">
    <location>
        <begin position="39"/>
        <end position="107"/>
    </location>
</feature>
<accession>A0A9E8MZN2</accession>
<protein>
    <submittedName>
        <fullName evidence="3">T9SS type A sorting domain-containing protein</fullName>
    </submittedName>
</protein>
<evidence type="ECO:0000259" key="2">
    <source>
        <dbReference type="Pfam" id="PF18962"/>
    </source>
</evidence>
<keyword evidence="1" id="KW-0732">Signal</keyword>
<evidence type="ECO:0000313" key="4">
    <source>
        <dbReference type="Proteomes" id="UP001164705"/>
    </source>
</evidence>
<dbReference type="InterPro" id="IPR026444">
    <property type="entry name" value="Secre_tail"/>
</dbReference>
<dbReference type="NCBIfam" id="TIGR04183">
    <property type="entry name" value="Por_Secre_tail"/>
    <property type="match status" value="1"/>
</dbReference>
<evidence type="ECO:0000313" key="3">
    <source>
        <dbReference type="EMBL" id="WAC03195.1"/>
    </source>
</evidence>
<reference evidence="3" key="1">
    <citation type="submission" date="2022-11" db="EMBL/GenBank/DDBJ databases">
        <title>Lacinutrix neustonica HL-RS19T sp. nov., isolated from the surface microlayer sample of brackish Lake Shihwa.</title>
        <authorList>
            <person name="Choi J.Y."/>
            <person name="Hwang C.Y."/>
        </authorList>
    </citation>
    <scope>NUCLEOTIDE SEQUENCE</scope>
    <source>
        <strain evidence="3">HL-RS19</strain>
    </source>
</reference>
<evidence type="ECO:0000256" key="1">
    <source>
        <dbReference type="ARBA" id="ARBA00022729"/>
    </source>
</evidence>
<keyword evidence="4" id="KW-1185">Reference proteome</keyword>
<dbReference type="EMBL" id="CP113088">
    <property type="protein sequence ID" value="WAC03195.1"/>
    <property type="molecule type" value="Genomic_DNA"/>
</dbReference>
<organism evidence="3 4">
    <name type="scientific">Lacinutrix neustonica</name>
    <dbReference type="NCBI Taxonomy" id="2980107"/>
    <lineage>
        <taxon>Bacteria</taxon>
        <taxon>Pseudomonadati</taxon>
        <taxon>Bacteroidota</taxon>
        <taxon>Flavobacteriia</taxon>
        <taxon>Flavobacteriales</taxon>
        <taxon>Flavobacteriaceae</taxon>
        <taxon>Lacinutrix</taxon>
    </lineage>
</organism>
<dbReference type="Proteomes" id="UP001164705">
    <property type="component" value="Chromosome"/>
</dbReference>
<dbReference type="Pfam" id="PF18962">
    <property type="entry name" value="Por_Secre_tail"/>
    <property type="match status" value="1"/>
</dbReference>
<dbReference type="RefSeq" id="WP_267677771.1">
    <property type="nucleotide sequence ID" value="NZ_CP113088.1"/>
</dbReference>
<proteinExistence type="predicted"/>
<gene>
    <name evidence="3" type="ORF">N7U66_06295</name>
</gene>
<sequence length="109" mass="12217">MVIQDDNTSEGSRVAIDDLSWTCFGTLSAPDFSSSKFNIYPNPIKGSMLNIKTDKSTYYVIFDIIGKRLLSGIVDSNNSEIDVEKLNRGVYILRLKTDNGSFTKKIIKE</sequence>
<dbReference type="KEGG" id="lnu:N7U66_06295"/>
<name>A0A9E8MZN2_9FLAO</name>
<dbReference type="AlphaFoldDB" id="A0A9E8MZN2"/>